<feature type="region of interest" description="Disordered" evidence="2">
    <location>
        <begin position="188"/>
        <end position="207"/>
    </location>
</feature>
<evidence type="ECO:0000313" key="4">
    <source>
        <dbReference type="EMBL" id="KAH8986334.1"/>
    </source>
</evidence>
<reference evidence="4" key="1">
    <citation type="submission" date="2022-01" db="EMBL/GenBank/DDBJ databases">
        <title>Comparative genomics reveals a dynamic genome evolution in the ectomycorrhizal milk-cap (Lactarius) mushrooms.</title>
        <authorList>
            <consortium name="DOE Joint Genome Institute"/>
            <person name="Lebreton A."/>
            <person name="Tang N."/>
            <person name="Kuo A."/>
            <person name="LaButti K."/>
            <person name="Drula E."/>
            <person name="Barry K."/>
            <person name="Clum A."/>
            <person name="Lipzen A."/>
            <person name="Mousain D."/>
            <person name="Ng V."/>
            <person name="Wang R."/>
            <person name="Wang X."/>
            <person name="Dai Y."/>
            <person name="Henrissat B."/>
            <person name="Grigoriev I.V."/>
            <person name="Guerin-Laguette A."/>
            <person name="Yu F."/>
            <person name="Martin F.M."/>
        </authorList>
    </citation>
    <scope>NUCLEOTIDE SEQUENCE</scope>
    <source>
        <strain evidence="4">QP</strain>
    </source>
</reference>
<dbReference type="Gene3D" id="1.10.555.10">
    <property type="entry name" value="Rho GTPase activation protein"/>
    <property type="match status" value="1"/>
</dbReference>
<keyword evidence="5" id="KW-1185">Reference proteome</keyword>
<evidence type="ECO:0000256" key="1">
    <source>
        <dbReference type="ARBA" id="ARBA00022468"/>
    </source>
</evidence>
<gene>
    <name evidence="4" type="ORF">EDB92DRAFT_1949246</name>
</gene>
<dbReference type="CDD" id="cd00159">
    <property type="entry name" value="RhoGAP"/>
    <property type="match status" value="1"/>
</dbReference>
<evidence type="ECO:0000313" key="5">
    <source>
        <dbReference type="Proteomes" id="UP001201163"/>
    </source>
</evidence>
<feature type="compositionally biased region" description="Basic and acidic residues" evidence="2">
    <location>
        <begin position="188"/>
        <end position="197"/>
    </location>
</feature>
<dbReference type="EMBL" id="JAKELL010000055">
    <property type="protein sequence ID" value="KAH8986334.1"/>
    <property type="molecule type" value="Genomic_DNA"/>
</dbReference>
<sequence length="475" mass="54797">MSFLSVDPRSKVLLENHSNSLLVRFDTQLEIIADRYLTFFKERRRIEATYIDSLRKLHRRAKTVDASFGPRAEPTTTRVAWDKVRDDLEREANTQQAFVDSLDHDVIKPLTTLKESKDERRKRIEENLKRSAALFADHAENKISKLQQVYLKKYHPHQYARSTHMSQRPEDAPNKSLGGKISAIFRGRWEDSRDPEPPKLSTSEEVSDDDCRGALSYLNTLRLMWAESLGDGYDCLEELVFTSTVKDVLVKYMDAMITTCTKHDELAMGTRAEVEKALAGTDTSDLRGSFRRALSFSIPPRTLYHSYRPGEYTDLVFGVPLVDVETNEDNVPKVMRMCIEEVEKRGLNTKGIYSLRRRFESERPFSFSSTDNIYSVAGLLKCYLWDLPEPLFMLSLQDYRNYKQNRARFTENNFSLLRSKIRKLYPIHRASLRALLRHLLRVSSHSDTNATIVDALAGYLCYAVLTACKAEFSDQ</sequence>
<dbReference type="InterPro" id="IPR050729">
    <property type="entry name" value="Rho-GAP"/>
</dbReference>
<dbReference type="InterPro" id="IPR000198">
    <property type="entry name" value="RhoGAP_dom"/>
</dbReference>
<comment type="caution">
    <text evidence="4">The sequence shown here is derived from an EMBL/GenBank/DDBJ whole genome shotgun (WGS) entry which is preliminary data.</text>
</comment>
<feature type="region of interest" description="Disordered" evidence="2">
    <location>
        <begin position="159"/>
        <end position="178"/>
    </location>
</feature>
<dbReference type="InterPro" id="IPR027267">
    <property type="entry name" value="AH/BAR_dom_sf"/>
</dbReference>
<name>A0AAD4Q5M8_9AGAM</name>
<dbReference type="PANTHER" id="PTHR23176:SF129">
    <property type="entry name" value="RHO GTPASE ACTIVATING PROTEIN AT 16F, ISOFORM E-RELATED"/>
    <property type="match status" value="1"/>
</dbReference>
<dbReference type="PANTHER" id="PTHR23176">
    <property type="entry name" value="RHO/RAC/CDC GTPASE-ACTIVATING PROTEIN"/>
    <property type="match status" value="1"/>
</dbReference>
<protein>
    <submittedName>
        <fullName evidence="4">Rho GTPase activation protein</fullName>
    </submittedName>
</protein>
<dbReference type="SMART" id="SM00324">
    <property type="entry name" value="RhoGAP"/>
    <property type="match status" value="1"/>
</dbReference>
<dbReference type="GO" id="GO:0005096">
    <property type="term" value="F:GTPase activator activity"/>
    <property type="evidence" value="ECO:0007669"/>
    <property type="project" value="UniProtKB-KW"/>
</dbReference>
<dbReference type="InterPro" id="IPR001060">
    <property type="entry name" value="FCH_dom"/>
</dbReference>
<organism evidence="4 5">
    <name type="scientific">Lactarius akahatsu</name>
    <dbReference type="NCBI Taxonomy" id="416441"/>
    <lineage>
        <taxon>Eukaryota</taxon>
        <taxon>Fungi</taxon>
        <taxon>Dikarya</taxon>
        <taxon>Basidiomycota</taxon>
        <taxon>Agaricomycotina</taxon>
        <taxon>Agaricomycetes</taxon>
        <taxon>Russulales</taxon>
        <taxon>Russulaceae</taxon>
        <taxon>Lactarius</taxon>
    </lineage>
</organism>
<dbReference type="PROSITE" id="PS50238">
    <property type="entry name" value="RHOGAP"/>
    <property type="match status" value="1"/>
</dbReference>
<dbReference type="InterPro" id="IPR008936">
    <property type="entry name" value="Rho_GTPase_activation_prot"/>
</dbReference>
<dbReference type="Pfam" id="PF00620">
    <property type="entry name" value="RhoGAP"/>
    <property type="match status" value="1"/>
</dbReference>
<evidence type="ECO:0000256" key="2">
    <source>
        <dbReference type="SAM" id="MobiDB-lite"/>
    </source>
</evidence>
<dbReference type="Proteomes" id="UP001201163">
    <property type="component" value="Unassembled WGS sequence"/>
</dbReference>
<dbReference type="AlphaFoldDB" id="A0AAD4Q5M8"/>
<proteinExistence type="predicted"/>
<dbReference type="GO" id="GO:0005737">
    <property type="term" value="C:cytoplasm"/>
    <property type="evidence" value="ECO:0007669"/>
    <property type="project" value="TreeGrafter"/>
</dbReference>
<dbReference type="Pfam" id="PF00611">
    <property type="entry name" value="FCH"/>
    <property type="match status" value="1"/>
</dbReference>
<dbReference type="GO" id="GO:0007165">
    <property type="term" value="P:signal transduction"/>
    <property type="evidence" value="ECO:0007669"/>
    <property type="project" value="InterPro"/>
</dbReference>
<dbReference type="Gene3D" id="1.20.1270.60">
    <property type="entry name" value="Arfaptin homology (AH) domain/BAR domain"/>
    <property type="match status" value="1"/>
</dbReference>
<accession>A0AAD4Q5M8</accession>
<dbReference type="SUPFAM" id="SSF103657">
    <property type="entry name" value="BAR/IMD domain-like"/>
    <property type="match status" value="1"/>
</dbReference>
<feature type="domain" description="Rho-GAP" evidence="3">
    <location>
        <begin position="319"/>
        <end position="475"/>
    </location>
</feature>
<dbReference type="SUPFAM" id="SSF48350">
    <property type="entry name" value="GTPase activation domain, GAP"/>
    <property type="match status" value="1"/>
</dbReference>
<keyword evidence="1" id="KW-0343">GTPase activation</keyword>
<evidence type="ECO:0000259" key="3">
    <source>
        <dbReference type="PROSITE" id="PS50238"/>
    </source>
</evidence>